<dbReference type="InterPro" id="IPR014729">
    <property type="entry name" value="Rossmann-like_a/b/a_fold"/>
</dbReference>
<dbReference type="GO" id="GO:0003919">
    <property type="term" value="F:FMN adenylyltransferase activity"/>
    <property type="evidence" value="ECO:0007669"/>
    <property type="project" value="UniProtKB-UniRule"/>
</dbReference>
<dbReference type="GO" id="GO:0006747">
    <property type="term" value="P:FAD biosynthetic process"/>
    <property type="evidence" value="ECO:0007669"/>
    <property type="project" value="UniProtKB-UniRule"/>
</dbReference>
<dbReference type="AlphaFoldDB" id="A0A848BS79"/>
<keyword evidence="5 14" id="KW-0808">Transferase</keyword>
<evidence type="ECO:0000256" key="6">
    <source>
        <dbReference type="ARBA" id="ARBA00022695"/>
    </source>
</evidence>
<dbReference type="NCBIfam" id="NF004160">
    <property type="entry name" value="PRK05627.1-3"/>
    <property type="match status" value="1"/>
</dbReference>
<evidence type="ECO:0000256" key="5">
    <source>
        <dbReference type="ARBA" id="ARBA00022679"/>
    </source>
</evidence>
<reference evidence="16 19" key="2">
    <citation type="submission" date="2024-10" db="EMBL/GenBank/DDBJ databases">
        <authorList>
            <person name="Sang B.-I."/>
            <person name="Prabhaharan D."/>
        </authorList>
    </citation>
    <scope>NUCLEOTIDE SEQUENCE [LARGE SCALE GENOMIC DNA]</scope>
    <source>
        <strain evidence="16 19">MH</strain>
    </source>
</reference>
<evidence type="ECO:0000256" key="10">
    <source>
        <dbReference type="ARBA" id="ARBA00022840"/>
    </source>
</evidence>
<evidence type="ECO:0000256" key="12">
    <source>
        <dbReference type="ARBA" id="ARBA00047880"/>
    </source>
</evidence>
<dbReference type="GO" id="GO:0009231">
    <property type="term" value="P:riboflavin biosynthetic process"/>
    <property type="evidence" value="ECO:0007669"/>
    <property type="project" value="InterPro"/>
</dbReference>
<keyword evidence="19" id="KW-1185">Reference proteome</keyword>
<keyword evidence="11" id="KW-0511">Multifunctional enzyme</keyword>
<evidence type="ECO:0000313" key="17">
    <source>
        <dbReference type="EMBL" id="NME28542.1"/>
    </source>
</evidence>
<dbReference type="EMBL" id="JABAFG010000011">
    <property type="protein sequence ID" value="NME28542.1"/>
    <property type="molecule type" value="Genomic_DNA"/>
</dbReference>
<dbReference type="Gene3D" id="2.40.30.30">
    <property type="entry name" value="Riboflavin kinase-like"/>
    <property type="match status" value="1"/>
</dbReference>
<dbReference type="CDD" id="cd02064">
    <property type="entry name" value="FAD_synthetase_N"/>
    <property type="match status" value="1"/>
</dbReference>
<dbReference type="UniPathway" id="UPA00277">
    <property type="reaction ID" value="UER00407"/>
</dbReference>
<evidence type="ECO:0000256" key="2">
    <source>
        <dbReference type="ARBA" id="ARBA00005201"/>
    </source>
</evidence>
<feature type="domain" description="Riboflavin kinase" evidence="15">
    <location>
        <begin position="183"/>
        <end position="307"/>
    </location>
</feature>
<evidence type="ECO:0000256" key="4">
    <source>
        <dbReference type="ARBA" id="ARBA00022643"/>
    </source>
</evidence>
<comment type="similarity">
    <text evidence="14">Belongs to the ribF family.</text>
</comment>
<dbReference type="InterPro" id="IPR002606">
    <property type="entry name" value="Riboflavin_kinase_bac"/>
</dbReference>
<dbReference type="InterPro" id="IPR015865">
    <property type="entry name" value="Riboflavin_kinase_bac/euk"/>
</dbReference>
<dbReference type="NCBIfam" id="TIGR00083">
    <property type="entry name" value="ribF"/>
    <property type="match status" value="1"/>
</dbReference>
<gene>
    <name evidence="16" type="ORF">ACGTZG_11725</name>
    <name evidence="17" type="ORF">HF872_07875</name>
</gene>
<reference evidence="17 18" key="1">
    <citation type="submission" date="2020-04" db="EMBL/GenBank/DDBJ databases">
        <authorList>
            <person name="Hitch T.C.A."/>
            <person name="Wylensek D."/>
            <person name="Clavel T."/>
        </authorList>
    </citation>
    <scope>NUCLEOTIDE SEQUENCE [LARGE SCALE GENOMIC DNA]</scope>
    <source>
        <strain evidence="17 18">Oil-RF-744-FAT-WT-6-1</strain>
    </source>
</reference>
<organism evidence="17 18">
    <name type="scientific">Megasphaera hexanoica</name>
    <dbReference type="NCBI Taxonomy" id="1675036"/>
    <lineage>
        <taxon>Bacteria</taxon>
        <taxon>Bacillati</taxon>
        <taxon>Bacillota</taxon>
        <taxon>Negativicutes</taxon>
        <taxon>Veillonellales</taxon>
        <taxon>Veillonellaceae</taxon>
        <taxon>Megasphaera</taxon>
    </lineage>
</organism>
<dbReference type="EMBL" id="JBIEKR010000011">
    <property type="protein sequence ID" value="MFG6273855.1"/>
    <property type="molecule type" value="Genomic_DNA"/>
</dbReference>
<evidence type="ECO:0000256" key="9">
    <source>
        <dbReference type="ARBA" id="ARBA00022827"/>
    </source>
</evidence>
<proteinExistence type="inferred from homology"/>
<evidence type="ECO:0000256" key="8">
    <source>
        <dbReference type="ARBA" id="ARBA00022777"/>
    </source>
</evidence>
<keyword evidence="7 14" id="KW-0547">Nucleotide-binding</keyword>
<evidence type="ECO:0000256" key="13">
    <source>
        <dbReference type="ARBA" id="ARBA00049494"/>
    </source>
</evidence>
<protein>
    <recommendedName>
        <fullName evidence="14">Riboflavin biosynthesis protein</fullName>
    </recommendedName>
    <domain>
        <recommendedName>
            <fullName evidence="14">Riboflavin kinase</fullName>
            <ecNumber evidence="14">2.7.1.26</ecNumber>
        </recommendedName>
        <alternativeName>
            <fullName evidence="14">Flavokinase</fullName>
        </alternativeName>
    </domain>
    <domain>
        <recommendedName>
            <fullName evidence="14">FMN adenylyltransferase</fullName>
            <ecNumber evidence="14">2.7.7.2</ecNumber>
        </recommendedName>
        <alternativeName>
            <fullName evidence="14">FAD pyrophosphorylase</fullName>
        </alternativeName>
        <alternativeName>
            <fullName evidence="14">FAD synthase</fullName>
        </alternativeName>
    </domain>
</protein>
<evidence type="ECO:0000256" key="1">
    <source>
        <dbReference type="ARBA" id="ARBA00004726"/>
    </source>
</evidence>
<dbReference type="EC" id="2.7.7.2" evidence="14"/>
<evidence type="ECO:0000313" key="18">
    <source>
        <dbReference type="Proteomes" id="UP000591071"/>
    </source>
</evidence>
<evidence type="ECO:0000313" key="16">
    <source>
        <dbReference type="EMBL" id="MFG6273855.1"/>
    </source>
</evidence>
<dbReference type="SUPFAM" id="SSF82114">
    <property type="entry name" value="Riboflavin kinase-like"/>
    <property type="match status" value="1"/>
</dbReference>
<dbReference type="RefSeq" id="WP_113855514.1">
    <property type="nucleotide sequence ID" value="NZ_CP011940.1"/>
</dbReference>
<evidence type="ECO:0000256" key="11">
    <source>
        <dbReference type="ARBA" id="ARBA00023268"/>
    </source>
</evidence>
<comment type="catalytic activity">
    <reaction evidence="12 14">
        <text>riboflavin + ATP = FMN + ADP + H(+)</text>
        <dbReference type="Rhea" id="RHEA:14357"/>
        <dbReference type="ChEBI" id="CHEBI:15378"/>
        <dbReference type="ChEBI" id="CHEBI:30616"/>
        <dbReference type="ChEBI" id="CHEBI:57986"/>
        <dbReference type="ChEBI" id="CHEBI:58210"/>
        <dbReference type="ChEBI" id="CHEBI:456216"/>
        <dbReference type="EC" id="2.7.1.26"/>
    </reaction>
</comment>
<keyword evidence="10 14" id="KW-0067">ATP-binding</keyword>
<accession>A0A848BS79</accession>
<comment type="pathway">
    <text evidence="1 14">Cofactor biosynthesis; FAD biosynthesis; FAD from FMN: step 1/1.</text>
</comment>
<dbReference type="PANTHER" id="PTHR22749:SF6">
    <property type="entry name" value="RIBOFLAVIN KINASE"/>
    <property type="match status" value="1"/>
</dbReference>
<dbReference type="InterPro" id="IPR023465">
    <property type="entry name" value="Riboflavin_kinase_dom_sf"/>
</dbReference>
<dbReference type="GO" id="GO:0009398">
    <property type="term" value="P:FMN biosynthetic process"/>
    <property type="evidence" value="ECO:0007669"/>
    <property type="project" value="UniProtKB-UniRule"/>
</dbReference>
<dbReference type="Gene3D" id="3.40.50.620">
    <property type="entry name" value="HUPs"/>
    <property type="match status" value="1"/>
</dbReference>
<keyword evidence="3 14" id="KW-0285">Flavoprotein</keyword>
<dbReference type="Proteomes" id="UP001605989">
    <property type="component" value="Unassembled WGS sequence"/>
</dbReference>
<evidence type="ECO:0000259" key="15">
    <source>
        <dbReference type="SMART" id="SM00904"/>
    </source>
</evidence>
<comment type="caution">
    <text evidence="17">The sequence shown here is derived from an EMBL/GenBank/DDBJ whole genome shotgun (WGS) entry which is preliminary data.</text>
</comment>
<dbReference type="OrthoDB" id="9803667at2"/>
<dbReference type="Proteomes" id="UP000591071">
    <property type="component" value="Unassembled WGS sequence"/>
</dbReference>
<keyword evidence="6 14" id="KW-0548">Nucleotidyltransferase</keyword>
<evidence type="ECO:0000313" key="19">
    <source>
        <dbReference type="Proteomes" id="UP001605989"/>
    </source>
</evidence>
<comment type="catalytic activity">
    <reaction evidence="13 14">
        <text>FMN + ATP + H(+) = FAD + diphosphate</text>
        <dbReference type="Rhea" id="RHEA:17237"/>
        <dbReference type="ChEBI" id="CHEBI:15378"/>
        <dbReference type="ChEBI" id="CHEBI:30616"/>
        <dbReference type="ChEBI" id="CHEBI:33019"/>
        <dbReference type="ChEBI" id="CHEBI:57692"/>
        <dbReference type="ChEBI" id="CHEBI:58210"/>
        <dbReference type="EC" id="2.7.7.2"/>
    </reaction>
</comment>
<dbReference type="Pfam" id="PF01687">
    <property type="entry name" value="Flavokinase"/>
    <property type="match status" value="1"/>
</dbReference>
<dbReference type="KEGG" id="mhw:ACT01_05530"/>
<dbReference type="SUPFAM" id="SSF52374">
    <property type="entry name" value="Nucleotidylyl transferase"/>
    <property type="match status" value="1"/>
</dbReference>
<dbReference type="FunFam" id="3.40.50.620:FF:000021">
    <property type="entry name" value="Riboflavin biosynthesis protein"/>
    <property type="match status" value="1"/>
</dbReference>
<dbReference type="PANTHER" id="PTHR22749">
    <property type="entry name" value="RIBOFLAVIN KINASE/FMN ADENYLYLTRANSFERASE"/>
    <property type="match status" value="1"/>
</dbReference>
<dbReference type="SMART" id="SM00904">
    <property type="entry name" value="Flavokinase"/>
    <property type="match status" value="1"/>
</dbReference>
<dbReference type="UniPathway" id="UPA00276">
    <property type="reaction ID" value="UER00406"/>
</dbReference>
<name>A0A848BS79_9FIRM</name>
<keyword evidence="9 14" id="KW-0274">FAD</keyword>
<keyword evidence="8 14" id="KW-0418">Kinase</keyword>
<evidence type="ECO:0000256" key="7">
    <source>
        <dbReference type="ARBA" id="ARBA00022741"/>
    </source>
</evidence>
<keyword evidence="4 14" id="KW-0288">FMN</keyword>
<sequence>MQVFHSFEEAQDYTATVVALGTFDGVHLGHQMVMKTAIDTARRLQAKAVVVTFAAHPLSVLCPEKEPARLATVKQKERYIKELGLDGLVLLPMNRHLIDESPDEFCQQLLDYLHPKSVVVGANFTYGARAAGNTETLRDFMDGHGVPVQVLHLLERPGRATPISSTVIRKLVLLGHMETAANLLGRPFEIEGMVVEGDRRGRLIGFPTANMEIPPRMAMPPDGVYVTEVFVDGAYRPAMTNIGDNPTFTNQYRRIETHIINWQGDIYGKCLCVRFYKRLRHEIPFQTTEALQRQMEQDQVDTLNYLDDNDRTCFK</sequence>
<dbReference type="InterPro" id="IPR015864">
    <property type="entry name" value="FAD_synthase"/>
</dbReference>
<evidence type="ECO:0000256" key="3">
    <source>
        <dbReference type="ARBA" id="ARBA00022630"/>
    </source>
</evidence>
<dbReference type="EC" id="2.7.1.26" evidence="14"/>
<comment type="pathway">
    <text evidence="2 14">Cofactor biosynthesis; FMN biosynthesis; FMN from riboflavin (ATP route): step 1/1.</text>
</comment>
<dbReference type="InterPro" id="IPR023468">
    <property type="entry name" value="Riboflavin_kinase"/>
</dbReference>
<dbReference type="PIRSF" id="PIRSF004491">
    <property type="entry name" value="FAD_Synth"/>
    <property type="match status" value="1"/>
</dbReference>
<evidence type="ECO:0000256" key="14">
    <source>
        <dbReference type="PIRNR" id="PIRNR004491"/>
    </source>
</evidence>
<dbReference type="GO" id="GO:0005524">
    <property type="term" value="F:ATP binding"/>
    <property type="evidence" value="ECO:0007669"/>
    <property type="project" value="UniProtKB-UniRule"/>
</dbReference>
<dbReference type="GO" id="GO:0008531">
    <property type="term" value="F:riboflavin kinase activity"/>
    <property type="evidence" value="ECO:0007669"/>
    <property type="project" value="UniProtKB-UniRule"/>
</dbReference>
<dbReference type="Pfam" id="PF06574">
    <property type="entry name" value="FAD_syn"/>
    <property type="match status" value="1"/>
</dbReference>